<feature type="region of interest" description="Disordered" evidence="1">
    <location>
        <begin position="92"/>
        <end position="111"/>
    </location>
</feature>
<gene>
    <name evidence="2" type="ORF">H9633_04285</name>
</gene>
<reference evidence="2 3" key="1">
    <citation type="submission" date="2020-08" db="EMBL/GenBank/DDBJ databases">
        <title>A Genomic Blueprint of the Chicken Gut Microbiome.</title>
        <authorList>
            <person name="Gilroy R."/>
            <person name="Ravi A."/>
            <person name="Getino M."/>
            <person name="Pursley I."/>
            <person name="Horton D.L."/>
            <person name="Alikhan N.-F."/>
            <person name="Baker D."/>
            <person name="Gharbi K."/>
            <person name="Hall N."/>
            <person name="Watson M."/>
            <person name="Adriaenssens E.M."/>
            <person name="Foster-Nyarko E."/>
            <person name="Jarju S."/>
            <person name="Secka A."/>
            <person name="Antonio M."/>
            <person name="Oren A."/>
            <person name="Chaudhuri R."/>
            <person name="La Ragione R.M."/>
            <person name="Hildebrand F."/>
            <person name="Pallen M.J."/>
        </authorList>
    </citation>
    <scope>NUCLEOTIDE SEQUENCE [LARGE SCALE GENOMIC DNA]</scope>
    <source>
        <strain evidence="2 3">Re1</strain>
    </source>
</reference>
<accession>A0ABR8W4D5</accession>
<organism evidence="2 3">
    <name type="scientific">Microbacterium commune</name>
    <dbReference type="NCBI Taxonomy" id="2762219"/>
    <lineage>
        <taxon>Bacteria</taxon>
        <taxon>Bacillati</taxon>
        <taxon>Actinomycetota</taxon>
        <taxon>Actinomycetes</taxon>
        <taxon>Micrococcales</taxon>
        <taxon>Microbacteriaceae</taxon>
        <taxon>Microbacterium</taxon>
    </lineage>
</organism>
<protein>
    <recommendedName>
        <fullName evidence="4">Flagellar protein FlgN</fullName>
    </recommendedName>
</protein>
<name>A0ABR8W4D5_9MICO</name>
<proteinExistence type="predicted"/>
<dbReference type="Proteomes" id="UP000611521">
    <property type="component" value="Unassembled WGS sequence"/>
</dbReference>
<evidence type="ECO:0008006" key="4">
    <source>
        <dbReference type="Google" id="ProtNLM"/>
    </source>
</evidence>
<dbReference type="EMBL" id="JACSPX010000001">
    <property type="protein sequence ID" value="MBD8011511.1"/>
    <property type="molecule type" value="Genomic_DNA"/>
</dbReference>
<keyword evidence="3" id="KW-1185">Reference proteome</keyword>
<dbReference type="RefSeq" id="WP_071644904.1">
    <property type="nucleotide sequence ID" value="NZ_JACSPX010000001.1"/>
</dbReference>
<comment type="caution">
    <text evidence="2">The sequence shown here is derived from an EMBL/GenBank/DDBJ whole genome shotgun (WGS) entry which is preliminary data.</text>
</comment>
<evidence type="ECO:0000313" key="2">
    <source>
        <dbReference type="EMBL" id="MBD8011511.1"/>
    </source>
</evidence>
<evidence type="ECO:0000256" key="1">
    <source>
        <dbReference type="SAM" id="MobiDB-lite"/>
    </source>
</evidence>
<evidence type="ECO:0000313" key="3">
    <source>
        <dbReference type="Proteomes" id="UP000611521"/>
    </source>
</evidence>
<sequence length="111" mass="12467">MDIMLDRARLREALTGLNAAITAFDEAAAINNDLEEAVDRPDDRSSLRDKVGDFESAWNRKRDKLNENLGSIRDQLTSIVDNWDQWDTETAAELESAGSEQTTSARIARIQ</sequence>